<evidence type="ECO:0000313" key="2">
    <source>
        <dbReference type="Proteomes" id="UP000297706"/>
    </source>
</evidence>
<reference evidence="1 2" key="1">
    <citation type="submission" date="2018-02" db="EMBL/GenBank/DDBJ databases">
        <title>A novel lanthanide dependent methylotroph, Methylotenera sp. La3113.</title>
        <authorList>
            <person name="Lv H."/>
            <person name="Tani A."/>
        </authorList>
    </citation>
    <scope>NUCLEOTIDE SEQUENCE [LARGE SCALE GENOMIC DNA]</scope>
    <source>
        <strain evidence="1 2">La3113</strain>
    </source>
</reference>
<dbReference type="OrthoDB" id="5593871at2"/>
<gene>
    <name evidence="1" type="ORF">C3Y98_04380</name>
</gene>
<dbReference type="InterPro" id="IPR011990">
    <property type="entry name" value="TPR-like_helical_dom_sf"/>
</dbReference>
<evidence type="ECO:0000313" key="1">
    <source>
        <dbReference type="EMBL" id="TFW72348.1"/>
    </source>
</evidence>
<sequence>MTIKNTVYSLHQRLKDLTNPPIKLTHVYELVAAAFGFNSYASLKSVAILTNLDDPTKANQDLILQRSSLLGYQAFPAGELVATLEEEGLGTLTFSELAIKLRENDHFVDDDLDQLIAAETNAWAIYCLALYYEDSSDDDQVGSDYWYNQMQAGRQLGGIEKAWALEYKEQQANGNRYENYLRKAASLGCDLALLDLAEQFDESTFFEGDYRNVAADPMSIAEIAQNLGRNKDQHRWLTVAAESGNIEAMRELIEDFDSKDLVRCWTWIYLSQLLGKDLTKDRHYAIHENGSDYDDDVGGPMYVDGIYGISLDPLYKEQETLAKLAAEAIFKKL</sequence>
<organism evidence="1 2">
    <name type="scientific">Methylotenera oryzisoli</name>
    <dbReference type="NCBI Taxonomy" id="2080758"/>
    <lineage>
        <taxon>Bacteria</taxon>
        <taxon>Pseudomonadati</taxon>
        <taxon>Pseudomonadota</taxon>
        <taxon>Betaproteobacteria</taxon>
        <taxon>Nitrosomonadales</taxon>
        <taxon>Methylophilaceae</taxon>
        <taxon>Methylotenera</taxon>
    </lineage>
</organism>
<accession>A0A4Y9VTK4</accession>
<comment type="caution">
    <text evidence="1">The sequence shown here is derived from an EMBL/GenBank/DDBJ whole genome shotgun (WGS) entry which is preliminary data.</text>
</comment>
<dbReference type="Gene3D" id="1.25.40.10">
    <property type="entry name" value="Tetratricopeptide repeat domain"/>
    <property type="match status" value="1"/>
</dbReference>
<keyword evidence="2" id="KW-1185">Reference proteome</keyword>
<dbReference type="RefSeq" id="WP_135276889.1">
    <property type="nucleotide sequence ID" value="NZ_PQVH01000006.1"/>
</dbReference>
<dbReference type="Proteomes" id="UP000297706">
    <property type="component" value="Unassembled WGS sequence"/>
</dbReference>
<dbReference type="AlphaFoldDB" id="A0A4Y9VTK4"/>
<protein>
    <submittedName>
        <fullName evidence="1">Uncharacterized protein</fullName>
    </submittedName>
</protein>
<proteinExistence type="predicted"/>
<name>A0A4Y9VTK4_9PROT</name>
<dbReference type="EMBL" id="PQVH01000006">
    <property type="protein sequence ID" value="TFW72348.1"/>
    <property type="molecule type" value="Genomic_DNA"/>
</dbReference>